<dbReference type="RefSeq" id="WP_160407768.1">
    <property type="nucleotide sequence ID" value="NZ_WSES01000002.1"/>
</dbReference>
<evidence type="ECO:0000256" key="5">
    <source>
        <dbReference type="ARBA" id="ARBA00022723"/>
    </source>
</evidence>
<proteinExistence type="inferred from homology"/>
<evidence type="ECO:0000313" key="15">
    <source>
        <dbReference type="Proteomes" id="UP000443353"/>
    </source>
</evidence>
<dbReference type="Proteomes" id="UP000443353">
    <property type="component" value="Unassembled WGS sequence"/>
</dbReference>
<name>A0A7X3FYY3_9BURK</name>
<feature type="binding site" evidence="12">
    <location>
        <position position="270"/>
    </location>
    <ligand>
        <name>[2Fe-2S] cluster</name>
        <dbReference type="ChEBI" id="CHEBI:190135"/>
    </ligand>
</feature>
<evidence type="ECO:0000256" key="10">
    <source>
        <dbReference type="ARBA" id="ARBA00034078"/>
    </source>
</evidence>
<evidence type="ECO:0000313" key="14">
    <source>
        <dbReference type="EMBL" id="MVW59607.1"/>
    </source>
</evidence>
<evidence type="ECO:0000256" key="4">
    <source>
        <dbReference type="ARBA" id="ARBA00022714"/>
    </source>
</evidence>
<dbReference type="EMBL" id="WSES01000002">
    <property type="protein sequence ID" value="MVW59607.1"/>
    <property type="molecule type" value="Genomic_DNA"/>
</dbReference>
<accession>A0A7X3FYY3</accession>
<keyword evidence="8 12" id="KW-0408">Iron</keyword>
<feature type="domain" description="FAD-binding FR-type" evidence="13">
    <location>
        <begin position="22"/>
        <end position="124"/>
    </location>
</feature>
<feature type="binding site" evidence="12">
    <location>
        <position position="246"/>
    </location>
    <ligand>
        <name>[2Fe-2S] cluster</name>
        <dbReference type="ChEBI" id="CHEBI:190135"/>
    </ligand>
</feature>
<feature type="binding site" evidence="11">
    <location>
        <begin position="99"/>
        <end position="100"/>
    </location>
    <ligand>
        <name>FAD</name>
        <dbReference type="ChEBI" id="CHEBI:57692"/>
    </ligand>
</feature>
<evidence type="ECO:0000256" key="9">
    <source>
        <dbReference type="ARBA" id="ARBA00023014"/>
    </source>
</evidence>
<feature type="binding site" evidence="11">
    <location>
        <begin position="75"/>
        <end position="78"/>
    </location>
    <ligand>
        <name>FAD</name>
        <dbReference type="ChEBI" id="CHEBI:57692"/>
    </ligand>
</feature>
<evidence type="ECO:0000256" key="12">
    <source>
        <dbReference type="PIRSR" id="PIRSR006816-2"/>
    </source>
</evidence>
<reference evidence="14 15" key="1">
    <citation type="submission" date="2019-12" db="EMBL/GenBank/DDBJ databases">
        <authorList>
            <person name="Li C."/>
            <person name="Zhao J."/>
        </authorList>
    </citation>
    <scope>NUCLEOTIDE SEQUENCE [LARGE SCALE GENOMIC DNA]</scope>
    <source>
        <strain evidence="14 15">NEAU-DD11</strain>
    </source>
</reference>
<organism evidence="14 15">
    <name type="scientific">Massilia cellulosiltytica</name>
    <dbReference type="NCBI Taxonomy" id="2683234"/>
    <lineage>
        <taxon>Bacteria</taxon>
        <taxon>Pseudomonadati</taxon>
        <taxon>Pseudomonadota</taxon>
        <taxon>Betaproteobacteria</taxon>
        <taxon>Burkholderiales</taxon>
        <taxon>Oxalobacteraceae</taxon>
        <taxon>Telluria group</taxon>
        <taxon>Massilia</taxon>
    </lineage>
</organism>
<dbReference type="GO" id="GO:0006221">
    <property type="term" value="P:pyrimidine nucleotide biosynthetic process"/>
    <property type="evidence" value="ECO:0007669"/>
    <property type="project" value="InterPro"/>
</dbReference>
<dbReference type="InterPro" id="IPR037117">
    <property type="entry name" value="Dihydroorotate_DH_ele_sf"/>
</dbReference>
<dbReference type="PANTHER" id="PTHR43513:SF3">
    <property type="entry name" value="DIHYDROOROTATE DEHYDROGENASE B (NAD(+)), ELECTRON TRANSFER SUBUNIT-RELATED"/>
    <property type="match status" value="1"/>
</dbReference>
<evidence type="ECO:0000256" key="11">
    <source>
        <dbReference type="PIRSR" id="PIRSR006816-1"/>
    </source>
</evidence>
<keyword evidence="15" id="KW-1185">Reference proteome</keyword>
<dbReference type="InterPro" id="IPR019480">
    <property type="entry name" value="Dihydroorotate_DH_Fe-S-bd"/>
</dbReference>
<dbReference type="PIRSF" id="PIRSF006816">
    <property type="entry name" value="Cyc3_hyd_g"/>
    <property type="match status" value="1"/>
</dbReference>
<dbReference type="GO" id="GO:0046872">
    <property type="term" value="F:metal ion binding"/>
    <property type="evidence" value="ECO:0007669"/>
    <property type="project" value="UniProtKB-KW"/>
</dbReference>
<dbReference type="InterPro" id="IPR039261">
    <property type="entry name" value="FNR_nucleotide-bd"/>
</dbReference>
<comment type="cofactor">
    <cofactor evidence="11">
        <name>FAD</name>
        <dbReference type="ChEBI" id="CHEBI:57692"/>
    </cofactor>
    <text evidence="11">Binds 1 FAD per subunit.</text>
</comment>
<sequence length="284" mass="30346">MQTLIRSALDVVPATCCTLPPAPDTLGVVISNRWVNNDYKHLVLEVNSRAAAARAGQFFNLLCPVTDIDKPFFRRPMSTYRADPASGTVEFLYKVTGAGTRGLATLRAEDTLPMLGPLGVGFDLAPAWRNIVVLGRGVGLATLAPLSDLAAAQGVGVTAILSARDHANLMSQQRFRATGATVIEVVDSDGSSAPANVERILRELHRAGRADAFYTCGSNRLTMLMQALGNELGVPGQVALEQQMACGIGMCYCCVRAFRKGDDIVSKRVCWDGPVFAIDEVTSC</sequence>
<keyword evidence="3 11" id="KW-0285">Flavoprotein</keyword>
<comment type="cofactor">
    <cofactor evidence="12">
        <name>[2Fe-2S] cluster</name>
        <dbReference type="ChEBI" id="CHEBI:190135"/>
    </cofactor>
    <text evidence="12">Binds 1 [2Fe-2S] cluster per subunit.</text>
</comment>
<protein>
    <submittedName>
        <fullName evidence="14">Dihydroorotate dehydrogenase electron transfer subunit</fullName>
    </submittedName>
</protein>
<evidence type="ECO:0000256" key="2">
    <source>
        <dbReference type="ARBA" id="ARBA00022448"/>
    </source>
</evidence>
<dbReference type="GO" id="GO:0050660">
    <property type="term" value="F:flavin adenine dinucleotide binding"/>
    <property type="evidence" value="ECO:0007669"/>
    <property type="project" value="InterPro"/>
</dbReference>
<dbReference type="InterPro" id="IPR017927">
    <property type="entry name" value="FAD-bd_FR_type"/>
</dbReference>
<dbReference type="Gene3D" id="2.10.240.10">
    <property type="entry name" value="Dihydroorotate dehydrogenase, electron transfer subunit"/>
    <property type="match status" value="1"/>
</dbReference>
<comment type="cofactor">
    <cofactor evidence="10">
        <name>[2Fe-2S] cluster</name>
        <dbReference type="ChEBI" id="CHEBI:190135"/>
    </cofactor>
</comment>
<gene>
    <name evidence="14" type="ORF">GPY61_06660</name>
</gene>
<dbReference type="AlphaFoldDB" id="A0A7X3FYY3"/>
<dbReference type="InterPro" id="IPR012165">
    <property type="entry name" value="Cyt_c3_hydrogenase_gsu"/>
</dbReference>
<keyword evidence="4 12" id="KW-0001">2Fe-2S</keyword>
<dbReference type="GO" id="GO:0016491">
    <property type="term" value="F:oxidoreductase activity"/>
    <property type="evidence" value="ECO:0007669"/>
    <property type="project" value="InterPro"/>
</dbReference>
<dbReference type="PANTHER" id="PTHR43513">
    <property type="entry name" value="DIHYDROOROTATE DEHYDROGENASE B (NAD(+)), ELECTRON TRANSFER SUBUNIT"/>
    <property type="match status" value="1"/>
</dbReference>
<keyword evidence="6 11" id="KW-0274">FAD</keyword>
<dbReference type="SUPFAM" id="SSF52343">
    <property type="entry name" value="Ferredoxin reductase-like, C-terminal NADP-linked domain"/>
    <property type="match status" value="1"/>
</dbReference>
<feature type="binding site" evidence="12">
    <location>
        <position position="254"/>
    </location>
    <ligand>
        <name>[2Fe-2S] cluster</name>
        <dbReference type="ChEBI" id="CHEBI:190135"/>
    </ligand>
</feature>
<dbReference type="CDD" id="cd06218">
    <property type="entry name" value="DHOD_e_trans"/>
    <property type="match status" value="1"/>
</dbReference>
<evidence type="ECO:0000256" key="3">
    <source>
        <dbReference type="ARBA" id="ARBA00022630"/>
    </source>
</evidence>
<dbReference type="SUPFAM" id="SSF63380">
    <property type="entry name" value="Riboflavin synthase domain-like"/>
    <property type="match status" value="1"/>
</dbReference>
<keyword evidence="9 12" id="KW-0411">Iron-sulfur</keyword>
<dbReference type="Pfam" id="PF10418">
    <property type="entry name" value="DHODB_Fe-S_bind"/>
    <property type="match status" value="1"/>
</dbReference>
<evidence type="ECO:0000256" key="1">
    <source>
        <dbReference type="ARBA" id="ARBA00006422"/>
    </source>
</evidence>
<dbReference type="Gene3D" id="3.40.50.80">
    <property type="entry name" value="Nucleotide-binding domain of ferredoxin-NADP reductase (FNR) module"/>
    <property type="match status" value="1"/>
</dbReference>
<evidence type="ECO:0000256" key="7">
    <source>
        <dbReference type="ARBA" id="ARBA00022982"/>
    </source>
</evidence>
<evidence type="ECO:0000259" key="13">
    <source>
        <dbReference type="PROSITE" id="PS51384"/>
    </source>
</evidence>
<dbReference type="InterPro" id="IPR017938">
    <property type="entry name" value="Riboflavin_synthase-like_b-brl"/>
</dbReference>
<evidence type="ECO:0000256" key="8">
    <source>
        <dbReference type="ARBA" id="ARBA00023004"/>
    </source>
</evidence>
<evidence type="ECO:0000256" key="6">
    <source>
        <dbReference type="ARBA" id="ARBA00022827"/>
    </source>
</evidence>
<dbReference type="GO" id="GO:0051537">
    <property type="term" value="F:2 iron, 2 sulfur cluster binding"/>
    <property type="evidence" value="ECO:0007669"/>
    <property type="project" value="UniProtKB-KW"/>
</dbReference>
<comment type="caution">
    <text evidence="14">The sequence shown here is derived from an EMBL/GenBank/DDBJ whole genome shotgun (WGS) entry which is preliminary data.</text>
</comment>
<keyword evidence="7" id="KW-0249">Electron transport</keyword>
<dbReference type="Gene3D" id="2.40.30.10">
    <property type="entry name" value="Translation factors"/>
    <property type="match status" value="1"/>
</dbReference>
<keyword evidence="5 12" id="KW-0479">Metal-binding</keyword>
<keyword evidence="2" id="KW-0813">Transport</keyword>
<dbReference type="InterPro" id="IPR050353">
    <property type="entry name" value="PyrK_electron_transfer"/>
</dbReference>
<feature type="binding site" evidence="12">
    <location>
        <position position="251"/>
    </location>
    <ligand>
        <name>[2Fe-2S] cluster</name>
        <dbReference type="ChEBI" id="CHEBI:190135"/>
    </ligand>
</feature>
<dbReference type="PROSITE" id="PS51384">
    <property type="entry name" value="FAD_FR"/>
    <property type="match status" value="1"/>
</dbReference>
<comment type="similarity">
    <text evidence="1">Belongs to the PyrK family.</text>
</comment>